<evidence type="ECO:0000313" key="3">
    <source>
        <dbReference type="Proteomes" id="UP001230156"/>
    </source>
</evidence>
<name>A0ABU0YEY6_9PROT</name>
<protein>
    <submittedName>
        <fullName evidence="2">DUF3606 domain-containing protein</fullName>
    </submittedName>
</protein>
<keyword evidence="3" id="KW-1185">Reference proteome</keyword>
<dbReference type="Pfam" id="PF12244">
    <property type="entry name" value="DUF3606"/>
    <property type="match status" value="1"/>
</dbReference>
<dbReference type="InterPro" id="IPR022037">
    <property type="entry name" value="DUF3606"/>
</dbReference>
<comment type="caution">
    <text evidence="2">The sequence shown here is derived from an EMBL/GenBank/DDBJ whole genome shotgun (WGS) entry which is preliminary data.</text>
</comment>
<gene>
    <name evidence="2" type="ORF">Q8A70_01265</name>
</gene>
<organism evidence="2 3">
    <name type="scientific">Dongia sedimenti</name>
    <dbReference type="NCBI Taxonomy" id="3064282"/>
    <lineage>
        <taxon>Bacteria</taxon>
        <taxon>Pseudomonadati</taxon>
        <taxon>Pseudomonadota</taxon>
        <taxon>Alphaproteobacteria</taxon>
        <taxon>Rhodospirillales</taxon>
        <taxon>Dongiaceae</taxon>
        <taxon>Dongia</taxon>
    </lineage>
</organism>
<evidence type="ECO:0000313" key="2">
    <source>
        <dbReference type="EMBL" id="MDQ7246269.1"/>
    </source>
</evidence>
<reference evidence="3" key="1">
    <citation type="submission" date="2023-08" db="EMBL/GenBank/DDBJ databases">
        <title>Rhodospirillaceae gen. nov., a novel taxon isolated from the Yangtze River Yuezi River estuary sludge.</title>
        <authorList>
            <person name="Ruan L."/>
        </authorList>
    </citation>
    <scope>NUCLEOTIDE SEQUENCE [LARGE SCALE GENOMIC DNA]</scope>
    <source>
        <strain evidence="3">R-7</strain>
    </source>
</reference>
<sequence>MSDNKMQNTAAPIGAPDRDHVTADQTYEIEALMAKHHKTQKQVLDAIKKAGPLRVKIERALRK</sequence>
<accession>A0ABU0YEY6</accession>
<dbReference type="EMBL" id="JAUYVI010000001">
    <property type="protein sequence ID" value="MDQ7246269.1"/>
    <property type="molecule type" value="Genomic_DNA"/>
</dbReference>
<proteinExistence type="predicted"/>
<evidence type="ECO:0000256" key="1">
    <source>
        <dbReference type="SAM" id="MobiDB-lite"/>
    </source>
</evidence>
<feature type="compositionally biased region" description="Polar residues" evidence="1">
    <location>
        <begin position="1"/>
        <end position="10"/>
    </location>
</feature>
<dbReference type="Proteomes" id="UP001230156">
    <property type="component" value="Unassembled WGS sequence"/>
</dbReference>
<dbReference type="RefSeq" id="WP_379953647.1">
    <property type="nucleotide sequence ID" value="NZ_JAUYVI010000001.1"/>
</dbReference>
<feature type="region of interest" description="Disordered" evidence="1">
    <location>
        <begin position="1"/>
        <end position="22"/>
    </location>
</feature>